<dbReference type="RefSeq" id="WP_345737753.1">
    <property type="nucleotide sequence ID" value="NZ_BAABIA010000007.1"/>
</dbReference>
<organism evidence="3 4">
    <name type="scientific">Prosthecobacter algae</name>
    <dbReference type="NCBI Taxonomy" id="1144682"/>
    <lineage>
        <taxon>Bacteria</taxon>
        <taxon>Pseudomonadati</taxon>
        <taxon>Verrucomicrobiota</taxon>
        <taxon>Verrucomicrobiia</taxon>
        <taxon>Verrucomicrobiales</taxon>
        <taxon>Verrucomicrobiaceae</taxon>
        <taxon>Prosthecobacter</taxon>
    </lineage>
</organism>
<keyword evidence="4" id="KW-1185">Reference proteome</keyword>
<accession>A0ABP9PH69</accession>
<dbReference type="EMBL" id="BAABIA010000007">
    <property type="protein sequence ID" value="GAA5144860.1"/>
    <property type="molecule type" value="Genomic_DNA"/>
</dbReference>
<gene>
    <name evidence="3" type="ORF">GCM10023213_35700</name>
</gene>
<evidence type="ECO:0000313" key="4">
    <source>
        <dbReference type="Proteomes" id="UP001499852"/>
    </source>
</evidence>
<sequence>MIEKLPVLSARIRFRGVVDVCLVLMLLVTWLGLLGRFHWALDLFSHFRWQYLIPCGVALLWSLMAKRSWLMIGFCLASLVMNVNDLYKARGNSYLAKEEGAKLRVVSLNVLTGNPQKQVVLDYLRSTQADVIFLMEVDAAWGQALESLKQDYPHHLLGSREDNFGVALFSRVPLLSAEIWQPSPASMPSVQARLMHADKEMIILGVHPLPPIGPRMAERRDAQLQEIGREVALLNQPVLVVGDLNATPWSWGMKLIRQGNQLAFRSSAPAWMPTWRVGTPFAIPIDHALCTPPLVISTRKIGPDVGSDHRPQELEVGWYP</sequence>
<dbReference type="Gene3D" id="3.60.10.10">
    <property type="entry name" value="Endonuclease/exonuclease/phosphatase"/>
    <property type="match status" value="1"/>
</dbReference>
<keyword evidence="1" id="KW-1133">Transmembrane helix</keyword>
<reference evidence="4" key="1">
    <citation type="journal article" date="2019" name="Int. J. Syst. Evol. Microbiol.">
        <title>The Global Catalogue of Microorganisms (GCM) 10K type strain sequencing project: providing services to taxonomists for standard genome sequencing and annotation.</title>
        <authorList>
            <consortium name="The Broad Institute Genomics Platform"/>
            <consortium name="The Broad Institute Genome Sequencing Center for Infectious Disease"/>
            <person name="Wu L."/>
            <person name="Ma J."/>
        </authorList>
    </citation>
    <scope>NUCLEOTIDE SEQUENCE [LARGE SCALE GENOMIC DNA]</scope>
    <source>
        <strain evidence="4">JCM 18053</strain>
    </source>
</reference>
<evidence type="ECO:0000313" key="3">
    <source>
        <dbReference type="EMBL" id="GAA5144860.1"/>
    </source>
</evidence>
<feature type="domain" description="Endonuclease/exonuclease/phosphatase" evidence="2">
    <location>
        <begin position="107"/>
        <end position="309"/>
    </location>
</feature>
<dbReference type="InterPro" id="IPR005135">
    <property type="entry name" value="Endo/exonuclease/phosphatase"/>
</dbReference>
<keyword evidence="1" id="KW-0472">Membrane</keyword>
<dbReference type="InterPro" id="IPR036691">
    <property type="entry name" value="Endo/exonu/phosph_ase_sf"/>
</dbReference>
<comment type="caution">
    <text evidence="3">The sequence shown here is derived from an EMBL/GenBank/DDBJ whole genome shotgun (WGS) entry which is preliminary data.</text>
</comment>
<dbReference type="Pfam" id="PF03372">
    <property type="entry name" value="Exo_endo_phos"/>
    <property type="match status" value="1"/>
</dbReference>
<keyword evidence="1" id="KW-0812">Transmembrane</keyword>
<keyword evidence="3" id="KW-0255">Endonuclease</keyword>
<feature type="transmembrane region" description="Helical" evidence="1">
    <location>
        <begin position="12"/>
        <end position="34"/>
    </location>
</feature>
<protein>
    <submittedName>
        <fullName evidence="3">Endonuclease/exonuclease/phosphatase family protein</fullName>
    </submittedName>
</protein>
<name>A0ABP9PH69_9BACT</name>
<dbReference type="Proteomes" id="UP001499852">
    <property type="component" value="Unassembled WGS sequence"/>
</dbReference>
<evidence type="ECO:0000259" key="2">
    <source>
        <dbReference type="Pfam" id="PF03372"/>
    </source>
</evidence>
<keyword evidence="3" id="KW-0540">Nuclease</keyword>
<dbReference type="GO" id="GO:0004519">
    <property type="term" value="F:endonuclease activity"/>
    <property type="evidence" value="ECO:0007669"/>
    <property type="project" value="UniProtKB-KW"/>
</dbReference>
<dbReference type="SUPFAM" id="SSF56219">
    <property type="entry name" value="DNase I-like"/>
    <property type="match status" value="1"/>
</dbReference>
<evidence type="ECO:0000256" key="1">
    <source>
        <dbReference type="SAM" id="Phobius"/>
    </source>
</evidence>
<keyword evidence="3" id="KW-0378">Hydrolase</keyword>
<proteinExistence type="predicted"/>